<evidence type="ECO:0000313" key="2">
    <source>
        <dbReference type="EMBL" id="WBP92034.1"/>
    </source>
</evidence>
<sequence>MSTVLQHTALITAASAVWYAVAVTVAAVTAVVARSDARRRDAREVLKVLVRRSR</sequence>
<proteinExistence type="predicted"/>
<dbReference type="EMBL" id="CP115451">
    <property type="protein sequence ID" value="WBP92034.1"/>
    <property type="molecule type" value="Genomic_DNA"/>
</dbReference>
<evidence type="ECO:0000256" key="1">
    <source>
        <dbReference type="SAM" id="Phobius"/>
    </source>
</evidence>
<organism evidence="2 3">
    <name type="scientific">Kitasatospora cathayae</name>
    <dbReference type="NCBI Taxonomy" id="3004092"/>
    <lineage>
        <taxon>Bacteria</taxon>
        <taxon>Bacillati</taxon>
        <taxon>Actinomycetota</taxon>
        <taxon>Actinomycetes</taxon>
        <taxon>Kitasatosporales</taxon>
        <taxon>Streptomycetaceae</taxon>
        <taxon>Kitasatospora</taxon>
    </lineage>
</organism>
<keyword evidence="1" id="KW-0812">Transmembrane</keyword>
<dbReference type="Proteomes" id="UP001212821">
    <property type="component" value="Plasmid punmamed2"/>
</dbReference>
<keyword evidence="1" id="KW-0472">Membrane</keyword>
<keyword evidence="1" id="KW-1133">Transmembrane helix</keyword>
<dbReference type="RefSeq" id="WP_270151703.1">
    <property type="nucleotide sequence ID" value="NZ_CP115451.1"/>
</dbReference>
<feature type="transmembrane region" description="Helical" evidence="1">
    <location>
        <begin position="12"/>
        <end position="33"/>
    </location>
</feature>
<keyword evidence="3" id="KW-1185">Reference proteome</keyword>
<protein>
    <submittedName>
        <fullName evidence="2">Uncharacterized protein</fullName>
    </submittedName>
</protein>
<gene>
    <name evidence="2" type="ORF">O1G21_40320</name>
</gene>
<accession>A0ABY7QJF5</accession>
<geneLocation type="plasmid" evidence="2 3">
    <name>punmamed2</name>
</geneLocation>
<reference evidence="2 3" key="1">
    <citation type="submission" date="2022-12" db="EMBL/GenBank/DDBJ databases">
        <title>HUAS 3-15.</title>
        <authorList>
            <person name="Mo P."/>
        </authorList>
    </citation>
    <scope>NUCLEOTIDE SEQUENCE [LARGE SCALE GENOMIC DNA]</scope>
    <source>
        <strain evidence="2 3">HUAS 3-15</strain>
        <plasmid evidence="2 3">punmamed2</plasmid>
    </source>
</reference>
<evidence type="ECO:0000313" key="3">
    <source>
        <dbReference type="Proteomes" id="UP001212821"/>
    </source>
</evidence>
<name>A0ABY7QJF5_9ACTN</name>
<keyword evidence="2" id="KW-0614">Plasmid</keyword>